<organism evidence="3 4">
    <name type="scientific">Cirrhinus mrigala</name>
    <name type="common">Mrigala</name>
    <dbReference type="NCBI Taxonomy" id="683832"/>
    <lineage>
        <taxon>Eukaryota</taxon>
        <taxon>Metazoa</taxon>
        <taxon>Chordata</taxon>
        <taxon>Craniata</taxon>
        <taxon>Vertebrata</taxon>
        <taxon>Euteleostomi</taxon>
        <taxon>Actinopterygii</taxon>
        <taxon>Neopterygii</taxon>
        <taxon>Teleostei</taxon>
        <taxon>Ostariophysi</taxon>
        <taxon>Cypriniformes</taxon>
        <taxon>Cyprinidae</taxon>
        <taxon>Labeoninae</taxon>
        <taxon>Labeonini</taxon>
        <taxon>Cirrhinus</taxon>
    </lineage>
</organism>
<reference evidence="3 4" key="1">
    <citation type="submission" date="2024-05" db="EMBL/GenBank/DDBJ databases">
        <title>Genome sequencing and assembly of Indian major carp, Cirrhinus mrigala (Hamilton, 1822).</title>
        <authorList>
            <person name="Mohindra V."/>
            <person name="Chowdhury L.M."/>
            <person name="Lal K."/>
            <person name="Jena J.K."/>
        </authorList>
    </citation>
    <scope>NUCLEOTIDE SEQUENCE [LARGE SCALE GENOMIC DNA]</scope>
    <source>
        <strain evidence="3">CM1030</strain>
        <tissue evidence="3">Blood</tissue>
    </source>
</reference>
<dbReference type="EMBL" id="JAMKFB020000053">
    <property type="protein sequence ID" value="KAL0154008.1"/>
    <property type="molecule type" value="Genomic_DNA"/>
</dbReference>
<evidence type="ECO:0000256" key="2">
    <source>
        <dbReference type="SAM" id="MobiDB-lite"/>
    </source>
</evidence>
<feature type="region of interest" description="Disordered" evidence="2">
    <location>
        <begin position="69"/>
        <end position="94"/>
    </location>
</feature>
<accession>A0ABD0N115</accession>
<sequence length="147" mass="16431">MVEAMPAAVEVKNTKTHKEFRDHVVHAVEQYRKQELKIKNQEKELQRKLTQLQLEELISKKKKVQAVQKEDHQAVMAPVNTSVPGSPSATMNVPASTNQTMAAQAVPAGPVNIPQGPAPVVISQARAVKQQKQKQITATRRTWQRKI</sequence>
<dbReference type="Proteomes" id="UP001529510">
    <property type="component" value="Unassembled WGS sequence"/>
</dbReference>
<keyword evidence="1" id="KW-0175">Coiled coil</keyword>
<keyword evidence="4" id="KW-1185">Reference proteome</keyword>
<gene>
    <name evidence="3" type="ORF">M9458_050667</name>
</gene>
<name>A0ABD0N115_CIRMR</name>
<comment type="caution">
    <text evidence="3">The sequence shown here is derived from an EMBL/GenBank/DDBJ whole genome shotgun (WGS) entry which is preliminary data.</text>
</comment>
<protein>
    <submittedName>
        <fullName evidence="3">Uncharacterized protein</fullName>
    </submittedName>
</protein>
<evidence type="ECO:0000313" key="4">
    <source>
        <dbReference type="Proteomes" id="UP001529510"/>
    </source>
</evidence>
<evidence type="ECO:0000256" key="1">
    <source>
        <dbReference type="SAM" id="Coils"/>
    </source>
</evidence>
<feature type="coiled-coil region" evidence="1">
    <location>
        <begin position="24"/>
        <end position="60"/>
    </location>
</feature>
<feature type="compositionally biased region" description="Polar residues" evidence="2">
    <location>
        <begin position="79"/>
        <end position="94"/>
    </location>
</feature>
<proteinExistence type="predicted"/>
<evidence type="ECO:0000313" key="3">
    <source>
        <dbReference type="EMBL" id="KAL0154008.1"/>
    </source>
</evidence>
<dbReference type="AlphaFoldDB" id="A0ABD0N115"/>